<dbReference type="InterPro" id="IPR045249">
    <property type="entry name" value="HARBI1-like"/>
</dbReference>
<evidence type="ECO:0000313" key="3">
    <source>
        <dbReference type="Proteomes" id="UP001058974"/>
    </source>
</evidence>
<protein>
    <recommendedName>
        <fullName evidence="1">DUF8040 domain-containing protein</fullName>
    </recommendedName>
</protein>
<dbReference type="AlphaFoldDB" id="A0A9D4ZY41"/>
<comment type="caution">
    <text evidence="2">The sequence shown here is derived from an EMBL/GenBank/DDBJ whole genome shotgun (WGS) entry which is preliminary data.</text>
</comment>
<dbReference type="Gramene" id="Psat07G0404200-T1">
    <property type="protein sequence ID" value="KAI5388194.1"/>
    <property type="gene ID" value="KIW84_074042"/>
</dbReference>
<dbReference type="PANTHER" id="PTHR22930:SF221">
    <property type="entry name" value="NUCLEASE HARBI1"/>
    <property type="match status" value="1"/>
</dbReference>
<dbReference type="Pfam" id="PF26138">
    <property type="entry name" value="DUF8040"/>
    <property type="match status" value="1"/>
</dbReference>
<dbReference type="InterPro" id="IPR058353">
    <property type="entry name" value="DUF8040"/>
</dbReference>
<evidence type="ECO:0000313" key="2">
    <source>
        <dbReference type="EMBL" id="KAI5388194.1"/>
    </source>
</evidence>
<feature type="domain" description="DUF8040" evidence="1">
    <location>
        <begin position="40"/>
        <end position="96"/>
    </location>
</feature>
<dbReference type="Proteomes" id="UP001058974">
    <property type="component" value="Chromosome 7"/>
</dbReference>
<reference evidence="2 3" key="1">
    <citation type="journal article" date="2022" name="Nat. Genet.">
        <title>Improved pea reference genome and pan-genome highlight genomic features and evolutionary characteristics.</title>
        <authorList>
            <person name="Yang T."/>
            <person name="Liu R."/>
            <person name="Luo Y."/>
            <person name="Hu S."/>
            <person name="Wang D."/>
            <person name="Wang C."/>
            <person name="Pandey M.K."/>
            <person name="Ge S."/>
            <person name="Xu Q."/>
            <person name="Li N."/>
            <person name="Li G."/>
            <person name="Huang Y."/>
            <person name="Saxena R.K."/>
            <person name="Ji Y."/>
            <person name="Li M."/>
            <person name="Yan X."/>
            <person name="He Y."/>
            <person name="Liu Y."/>
            <person name="Wang X."/>
            <person name="Xiang C."/>
            <person name="Varshney R.K."/>
            <person name="Ding H."/>
            <person name="Gao S."/>
            <person name="Zong X."/>
        </authorList>
    </citation>
    <scope>NUCLEOTIDE SEQUENCE [LARGE SCALE GENOMIC DNA]</scope>
    <source>
        <strain evidence="2 3">cv. Zhongwan 6</strain>
    </source>
</reference>
<evidence type="ECO:0000259" key="1">
    <source>
        <dbReference type="Pfam" id="PF26138"/>
    </source>
</evidence>
<organism evidence="2 3">
    <name type="scientific">Pisum sativum</name>
    <name type="common">Garden pea</name>
    <name type="synonym">Lathyrus oleraceus</name>
    <dbReference type="NCBI Taxonomy" id="3888"/>
    <lineage>
        <taxon>Eukaryota</taxon>
        <taxon>Viridiplantae</taxon>
        <taxon>Streptophyta</taxon>
        <taxon>Embryophyta</taxon>
        <taxon>Tracheophyta</taxon>
        <taxon>Spermatophyta</taxon>
        <taxon>Magnoliopsida</taxon>
        <taxon>eudicotyledons</taxon>
        <taxon>Gunneridae</taxon>
        <taxon>Pentapetalae</taxon>
        <taxon>rosids</taxon>
        <taxon>fabids</taxon>
        <taxon>Fabales</taxon>
        <taxon>Fabaceae</taxon>
        <taxon>Papilionoideae</taxon>
        <taxon>50 kb inversion clade</taxon>
        <taxon>NPAAA clade</taxon>
        <taxon>Hologalegina</taxon>
        <taxon>IRL clade</taxon>
        <taxon>Fabeae</taxon>
        <taxon>Lathyrus</taxon>
    </lineage>
</organism>
<keyword evidence="3" id="KW-1185">Reference proteome</keyword>
<proteinExistence type="predicted"/>
<sequence length="219" mass="25407">MASVQMGCLQGFFTLNSPASLGERVANRPVWAIFWIGPSEKNCLYDSRDVLVEEKVATFLFIIGHNVHHRVASIRFQHSTETISRNFKEVLRAVCRFGKELIKQESKELPERIKNNSKYYHWFKNCIGAIDGTHISASVPAKKQILCRDRKATITQNVMCACDFNMMLRMYIRDGKEVHMIQRFFWMQLQIKMLNFLGHLEVSHGINIKLCSMHLTKLN</sequence>
<name>A0A9D4ZY41_PEA</name>
<gene>
    <name evidence="2" type="ORF">KIW84_074042</name>
</gene>
<dbReference type="PANTHER" id="PTHR22930">
    <property type="match status" value="1"/>
</dbReference>
<dbReference type="EMBL" id="JAMSHJ010000007">
    <property type="protein sequence ID" value="KAI5388194.1"/>
    <property type="molecule type" value="Genomic_DNA"/>
</dbReference>
<accession>A0A9D4ZY41</accession>